<gene>
    <name evidence="7" type="primary">trmH</name>
    <name evidence="9" type="ORF">BST99_02875</name>
</gene>
<dbReference type="PANTHER" id="PTHR43453">
    <property type="entry name" value="RRNA METHYLASE-LIKE"/>
    <property type="match status" value="1"/>
</dbReference>
<keyword evidence="1 7" id="KW-0820">tRNA-binding</keyword>
<dbReference type="RefSeq" id="WP_245916165.1">
    <property type="nucleotide sequence ID" value="NZ_MQVX01000001.1"/>
</dbReference>
<comment type="caution">
    <text evidence="7">Lacks conserved residue(s) required for the propagation of feature annotation.</text>
</comment>
<dbReference type="InterPro" id="IPR001537">
    <property type="entry name" value="SpoU_MeTrfase"/>
</dbReference>
<evidence type="ECO:0000256" key="1">
    <source>
        <dbReference type="ARBA" id="ARBA00022555"/>
    </source>
</evidence>
<evidence type="ECO:0000256" key="7">
    <source>
        <dbReference type="HAMAP-Rule" id="MF_02060"/>
    </source>
</evidence>
<keyword evidence="4 7" id="KW-0949">S-adenosyl-L-methionine</keyword>
<evidence type="ECO:0000256" key="5">
    <source>
        <dbReference type="ARBA" id="ARBA00022694"/>
    </source>
</evidence>
<keyword evidence="2 7" id="KW-0489">Methyltransferase</keyword>
<accession>A0A2S7T5L1</accession>
<dbReference type="AlphaFoldDB" id="A0A2S7T5L1"/>
<evidence type="ECO:0000256" key="4">
    <source>
        <dbReference type="ARBA" id="ARBA00022691"/>
    </source>
</evidence>
<feature type="binding site" evidence="7">
    <location>
        <position position="161"/>
    </location>
    <ligand>
        <name>S-adenosyl-L-methionine</name>
        <dbReference type="ChEBI" id="CHEBI:59789"/>
    </ligand>
</feature>
<dbReference type="Pfam" id="PF00588">
    <property type="entry name" value="SpoU_methylase"/>
    <property type="match status" value="1"/>
</dbReference>
<proteinExistence type="inferred from homology"/>
<dbReference type="InterPro" id="IPR033671">
    <property type="entry name" value="TrmH"/>
</dbReference>
<sequence length="226" mass="26195">MIDQDLLLYLQDGFLTEQRRLRFEEVMNKRSYFLTVVAEDVFQMHNTSAVLRSCDAFGIQRFYAIEDRFGSELDKNIAMGAEKWVEVERFSTASECAQHLKQEGFTLVATSPEVPLKFQGQKPLYFLQDYRVEGPTAVLFGTEKEGLSEELLETADHYLEIPMQGFTESFNISVAAALVLYELSSQMRSSDLPWKLKDEEKAKLRWEWTCKSIKDVEAIIERYRGK</sequence>
<reference evidence="10" key="1">
    <citation type="submission" date="2016-11" db="EMBL/GenBank/DDBJ databases">
        <title>Trade-off between light-utilization and light-protection in marine flavobacteria.</title>
        <authorList>
            <person name="Kumagai Y."/>
            <person name="Yoshizawa S."/>
            <person name="Kogure K."/>
        </authorList>
    </citation>
    <scope>NUCLEOTIDE SEQUENCE [LARGE SCALE GENOMIC DNA]</scope>
    <source>
        <strain evidence="10">SG-18</strain>
    </source>
</reference>
<evidence type="ECO:0000259" key="8">
    <source>
        <dbReference type="Pfam" id="PF00588"/>
    </source>
</evidence>
<keyword evidence="5 7" id="KW-0819">tRNA processing</keyword>
<protein>
    <recommendedName>
        <fullName evidence="7">tRNA (guanosine(18)-2'-O)-methyltransferase</fullName>
        <ecNumber evidence="7">2.1.1.34</ecNumber>
    </recommendedName>
    <alternativeName>
        <fullName evidence="7">tRNA [Gm18] methyltransferase</fullName>
    </alternativeName>
</protein>
<dbReference type="InterPro" id="IPR029028">
    <property type="entry name" value="Alpha/beta_knot_MTases"/>
</dbReference>
<evidence type="ECO:0000256" key="6">
    <source>
        <dbReference type="ARBA" id="ARBA00022884"/>
    </source>
</evidence>
<dbReference type="InterPro" id="IPR029026">
    <property type="entry name" value="tRNA_m1G_MTases_N"/>
</dbReference>
<comment type="catalytic activity">
    <reaction evidence="7">
        <text>guanosine(18) in tRNA + S-adenosyl-L-methionine = 2'-O-methylguanosine(18) in tRNA + S-adenosyl-L-homocysteine + H(+)</text>
        <dbReference type="Rhea" id="RHEA:20077"/>
        <dbReference type="Rhea" id="RHEA-COMP:10190"/>
        <dbReference type="Rhea" id="RHEA-COMP:10192"/>
        <dbReference type="ChEBI" id="CHEBI:15378"/>
        <dbReference type="ChEBI" id="CHEBI:57856"/>
        <dbReference type="ChEBI" id="CHEBI:59789"/>
        <dbReference type="ChEBI" id="CHEBI:74269"/>
        <dbReference type="ChEBI" id="CHEBI:74445"/>
        <dbReference type="EC" id="2.1.1.34"/>
    </reaction>
</comment>
<dbReference type="GO" id="GO:0002938">
    <property type="term" value="P:tRNA guanine ribose methylation"/>
    <property type="evidence" value="ECO:0007669"/>
    <property type="project" value="UniProtKB-UniRule"/>
</dbReference>
<dbReference type="Gene3D" id="3.40.1280.10">
    <property type="match status" value="1"/>
</dbReference>
<dbReference type="EMBL" id="MQVX01000001">
    <property type="protein sequence ID" value="PQJ14817.1"/>
    <property type="molecule type" value="Genomic_DNA"/>
</dbReference>
<dbReference type="CDD" id="cd18092">
    <property type="entry name" value="SpoU-like_TrmH"/>
    <property type="match status" value="1"/>
</dbReference>
<dbReference type="GO" id="GO:0141100">
    <property type="term" value="F:tRNA (guanine(18)-2'-O)-methyltransferase activity"/>
    <property type="evidence" value="ECO:0007669"/>
    <property type="project" value="UniProtKB-UniRule"/>
</dbReference>
<comment type="similarity">
    <text evidence="7">Belongs to the class IV-like SAM-binding methyltransferase superfamily. RNA methyltransferase TrmH family.</text>
</comment>
<evidence type="ECO:0000313" key="10">
    <source>
        <dbReference type="Proteomes" id="UP000239366"/>
    </source>
</evidence>
<evidence type="ECO:0000256" key="2">
    <source>
        <dbReference type="ARBA" id="ARBA00022603"/>
    </source>
</evidence>
<feature type="domain" description="tRNA/rRNA methyltransferase SpoU type" evidence="8">
    <location>
        <begin position="34"/>
        <end position="181"/>
    </location>
</feature>
<keyword evidence="10" id="KW-1185">Reference proteome</keyword>
<dbReference type="PANTHER" id="PTHR43453:SF1">
    <property type="entry name" value="TRNA_RRNA METHYLTRANSFERASE SPOU TYPE DOMAIN-CONTAINING PROTEIN"/>
    <property type="match status" value="1"/>
</dbReference>
<dbReference type="Proteomes" id="UP000239366">
    <property type="component" value="Unassembled WGS sequence"/>
</dbReference>
<feature type="binding site" evidence="7">
    <location>
        <position position="110"/>
    </location>
    <ligand>
        <name>S-adenosyl-L-methionine</name>
        <dbReference type="ChEBI" id="CHEBI:59789"/>
    </ligand>
</feature>
<dbReference type="EC" id="2.1.1.34" evidence="7"/>
<evidence type="ECO:0000256" key="3">
    <source>
        <dbReference type="ARBA" id="ARBA00022679"/>
    </source>
</evidence>
<keyword evidence="3 7" id="KW-0808">Transferase</keyword>
<name>A0A2S7T5L1_9FLAO</name>
<dbReference type="GO" id="GO:0000049">
    <property type="term" value="F:tRNA binding"/>
    <property type="evidence" value="ECO:0007669"/>
    <property type="project" value="UniProtKB-UniRule"/>
</dbReference>
<dbReference type="SUPFAM" id="SSF75217">
    <property type="entry name" value="alpha/beta knot"/>
    <property type="match status" value="1"/>
</dbReference>
<evidence type="ECO:0000313" key="9">
    <source>
        <dbReference type="EMBL" id="PQJ14817.1"/>
    </source>
</evidence>
<comment type="function">
    <text evidence="7">Catalyzes the 2'-O methylation of guanosine at position 18 in tRNA.</text>
</comment>
<organism evidence="9 10">
    <name type="scientific">Aureicoccus marinus</name>
    <dbReference type="NCBI Taxonomy" id="754435"/>
    <lineage>
        <taxon>Bacteria</taxon>
        <taxon>Pseudomonadati</taxon>
        <taxon>Bacteroidota</taxon>
        <taxon>Flavobacteriia</taxon>
        <taxon>Flavobacteriales</taxon>
        <taxon>Flavobacteriaceae</taxon>
        <taxon>Aureicoccus</taxon>
    </lineage>
</organism>
<keyword evidence="6 7" id="KW-0694">RNA-binding</keyword>
<comment type="caution">
    <text evidence="9">The sequence shown here is derived from an EMBL/GenBank/DDBJ whole genome shotgun (WGS) entry which is preliminary data.</text>
</comment>
<dbReference type="HAMAP" id="MF_02060">
    <property type="entry name" value="tRNA_methyltr_TrmH"/>
    <property type="match status" value="1"/>
</dbReference>